<dbReference type="RefSeq" id="WP_055657684.1">
    <property type="nucleotide sequence ID" value="NZ_CXST01000002.1"/>
</dbReference>
<dbReference type="PANTHER" id="PTHR34980:SF2">
    <property type="entry name" value="INNER MEMBRANE PROTEIN YHAH-RELATED"/>
    <property type="match status" value="1"/>
</dbReference>
<keyword evidence="2" id="KW-1133">Transmembrane helix</keyword>
<name>A0A0M6Y7P9_9HYPH</name>
<dbReference type="AlphaFoldDB" id="A0A0M6Y7P9"/>
<feature type="compositionally biased region" description="Polar residues" evidence="1">
    <location>
        <begin position="15"/>
        <end position="27"/>
    </location>
</feature>
<feature type="region of interest" description="Disordered" evidence="1">
    <location>
        <begin position="1"/>
        <end position="27"/>
    </location>
</feature>
<reference evidence="4" key="1">
    <citation type="submission" date="2015-07" db="EMBL/GenBank/DDBJ databases">
        <authorList>
            <person name="Rodrigo-Torres Lidia"/>
            <person name="Arahal R.David."/>
        </authorList>
    </citation>
    <scope>NUCLEOTIDE SEQUENCE [LARGE SCALE GENOMIC DNA]</scope>
    <source>
        <strain evidence="4">CECT 4801</strain>
    </source>
</reference>
<evidence type="ECO:0000256" key="2">
    <source>
        <dbReference type="SAM" id="Phobius"/>
    </source>
</evidence>
<accession>A0A0M6Y7P9</accession>
<gene>
    <name evidence="3" type="primary">yhaH</name>
    <name evidence="3" type="ORF">LAL4801_03287</name>
</gene>
<evidence type="ECO:0000256" key="1">
    <source>
        <dbReference type="SAM" id="MobiDB-lite"/>
    </source>
</evidence>
<dbReference type="PANTHER" id="PTHR34980">
    <property type="entry name" value="INNER MEMBRANE PROTEIN-RELATED-RELATED"/>
    <property type="match status" value="1"/>
</dbReference>
<keyword evidence="2" id="KW-0472">Membrane</keyword>
<evidence type="ECO:0000313" key="3">
    <source>
        <dbReference type="EMBL" id="CTQ44840.1"/>
    </source>
</evidence>
<keyword evidence="2" id="KW-0812">Transmembrane</keyword>
<dbReference type="GO" id="GO:0005886">
    <property type="term" value="C:plasma membrane"/>
    <property type="evidence" value="ECO:0007669"/>
    <property type="project" value="TreeGrafter"/>
</dbReference>
<dbReference type="EMBL" id="CXST01000002">
    <property type="protein sequence ID" value="CTQ44840.1"/>
    <property type="molecule type" value="Genomic_DNA"/>
</dbReference>
<evidence type="ECO:0000313" key="4">
    <source>
        <dbReference type="Proteomes" id="UP000048926"/>
    </source>
</evidence>
<dbReference type="OrthoDB" id="9812349at2"/>
<keyword evidence="4" id="KW-1185">Reference proteome</keyword>
<dbReference type="Pfam" id="PF05656">
    <property type="entry name" value="DUF805"/>
    <property type="match status" value="1"/>
</dbReference>
<protein>
    <submittedName>
        <fullName evidence="3">Inner membrane protein YhaH</fullName>
    </submittedName>
</protein>
<dbReference type="Proteomes" id="UP000048926">
    <property type="component" value="Unassembled WGS sequence"/>
</dbReference>
<proteinExistence type="predicted"/>
<dbReference type="InterPro" id="IPR008523">
    <property type="entry name" value="DUF805"/>
</dbReference>
<feature type="transmembrane region" description="Helical" evidence="2">
    <location>
        <begin position="152"/>
        <end position="174"/>
    </location>
</feature>
<organism evidence="3 4">
    <name type="scientific">Roseibium aggregatum</name>
    <dbReference type="NCBI Taxonomy" id="187304"/>
    <lineage>
        <taxon>Bacteria</taxon>
        <taxon>Pseudomonadati</taxon>
        <taxon>Pseudomonadota</taxon>
        <taxon>Alphaproteobacteria</taxon>
        <taxon>Hyphomicrobiales</taxon>
        <taxon>Stappiaceae</taxon>
        <taxon>Roseibium</taxon>
    </lineage>
</organism>
<feature type="transmembrane region" description="Helical" evidence="2">
    <location>
        <begin position="80"/>
        <end position="101"/>
    </location>
</feature>
<dbReference type="STRING" id="187304.B0E33_06890"/>
<feature type="transmembrane region" description="Helical" evidence="2">
    <location>
        <begin position="121"/>
        <end position="140"/>
    </location>
</feature>
<sequence length="198" mass="21751">MPVQRKQFGKRGLDTQGQGQWGPSQNGYSGNNAYASSTGGYARAGGAAVQVAGDSSLSIIDAVMQFLGFFFSFNGRIGRLGYWGIGTFNLIMMVAVIFAYFTAIENEIQYYANADELLASGSGLTMWLLILPFSISNLSVQVRRFHDRDVSGYWLLVWFIPIVGSLFALCQGFANMFFSGTQGPNRFDTPQSQAHIFD</sequence>